<sequence>MDDINVGEKISEYRKAKNLSIRDLAKLTNVTPSLLSQIERGLANPSLNTLKVIAKILEIPLFAFFVTPLNTKELVVRSDKRKKMILPENKNVAYELLSPDLSGAIEFALMKLTPNSNSSEELMEHEGEEVAFVIEGKLNLYIDSNVIVLDTGDSVRIPRGMKHKWENSYKENGAIVFAITPPSF</sequence>
<dbReference type="Pfam" id="PF07883">
    <property type="entry name" value="Cupin_2"/>
    <property type="match status" value="1"/>
</dbReference>
<dbReference type="Gene3D" id="2.60.120.10">
    <property type="entry name" value="Jelly Rolls"/>
    <property type="match status" value="1"/>
</dbReference>
<dbReference type="PANTHER" id="PTHR46797:SF19">
    <property type="entry name" value="BLL2473 PROTEIN"/>
    <property type="match status" value="1"/>
</dbReference>
<evidence type="ECO:0000259" key="2">
    <source>
        <dbReference type="PROSITE" id="PS50943"/>
    </source>
</evidence>
<dbReference type="Proteomes" id="UP000622687">
    <property type="component" value="Unassembled WGS sequence"/>
</dbReference>
<evidence type="ECO:0000313" key="3">
    <source>
        <dbReference type="EMBL" id="MBI6871953.1"/>
    </source>
</evidence>
<gene>
    <name evidence="3" type="ORF">I6U51_04425</name>
</gene>
<reference evidence="3" key="1">
    <citation type="submission" date="2020-12" db="EMBL/GenBank/DDBJ databases">
        <title>Clostridium thailandense sp. nov., a novel acetogenic bacterium isolated from peat land soil in Thailand.</title>
        <authorList>
            <person name="Chaikitkaew S."/>
            <person name="Birkeland N.K."/>
        </authorList>
    </citation>
    <scope>NUCLEOTIDE SEQUENCE</scope>
    <source>
        <strain evidence="3">DSM 17425</strain>
    </source>
</reference>
<dbReference type="GO" id="GO:0003677">
    <property type="term" value="F:DNA binding"/>
    <property type="evidence" value="ECO:0007669"/>
    <property type="project" value="UniProtKB-KW"/>
</dbReference>
<dbReference type="EMBL" id="JAEEGB010000005">
    <property type="protein sequence ID" value="MBI6871953.1"/>
    <property type="molecule type" value="Genomic_DNA"/>
</dbReference>
<dbReference type="InterPro" id="IPR011051">
    <property type="entry name" value="RmlC_Cupin_sf"/>
</dbReference>
<comment type="caution">
    <text evidence="3">The sequence shown here is derived from an EMBL/GenBank/DDBJ whole genome shotgun (WGS) entry which is preliminary data.</text>
</comment>
<dbReference type="SUPFAM" id="SSF51182">
    <property type="entry name" value="RmlC-like cupins"/>
    <property type="match status" value="1"/>
</dbReference>
<evidence type="ECO:0000256" key="1">
    <source>
        <dbReference type="ARBA" id="ARBA00023125"/>
    </source>
</evidence>
<dbReference type="SUPFAM" id="SSF47413">
    <property type="entry name" value="lambda repressor-like DNA-binding domains"/>
    <property type="match status" value="1"/>
</dbReference>
<name>A0A934HRH1_9CLOT</name>
<dbReference type="InterPro" id="IPR014710">
    <property type="entry name" value="RmlC-like_jellyroll"/>
</dbReference>
<dbReference type="AlphaFoldDB" id="A0A934HRH1"/>
<feature type="domain" description="HTH cro/C1-type" evidence="2">
    <location>
        <begin position="10"/>
        <end position="65"/>
    </location>
</feature>
<dbReference type="InterPro" id="IPR013096">
    <property type="entry name" value="Cupin_2"/>
</dbReference>
<dbReference type="InterPro" id="IPR050807">
    <property type="entry name" value="TransReg_Diox_bact_type"/>
</dbReference>
<dbReference type="CDD" id="cd00093">
    <property type="entry name" value="HTH_XRE"/>
    <property type="match status" value="1"/>
</dbReference>
<keyword evidence="4" id="KW-1185">Reference proteome</keyword>
<dbReference type="PROSITE" id="PS50943">
    <property type="entry name" value="HTH_CROC1"/>
    <property type="match status" value="1"/>
</dbReference>
<dbReference type="RefSeq" id="WP_211141387.1">
    <property type="nucleotide sequence ID" value="NZ_JAEEGB010000005.1"/>
</dbReference>
<proteinExistence type="predicted"/>
<dbReference type="SMART" id="SM00530">
    <property type="entry name" value="HTH_XRE"/>
    <property type="match status" value="1"/>
</dbReference>
<evidence type="ECO:0000313" key="4">
    <source>
        <dbReference type="Proteomes" id="UP000622687"/>
    </source>
</evidence>
<dbReference type="GO" id="GO:0003700">
    <property type="term" value="F:DNA-binding transcription factor activity"/>
    <property type="evidence" value="ECO:0007669"/>
    <property type="project" value="TreeGrafter"/>
</dbReference>
<dbReference type="InterPro" id="IPR001387">
    <property type="entry name" value="Cro/C1-type_HTH"/>
</dbReference>
<protein>
    <submittedName>
        <fullName evidence="3">Helix-turn-helix domain-containing protein</fullName>
    </submittedName>
</protein>
<accession>A0A934HRH1</accession>
<dbReference type="GO" id="GO:0005829">
    <property type="term" value="C:cytosol"/>
    <property type="evidence" value="ECO:0007669"/>
    <property type="project" value="TreeGrafter"/>
</dbReference>
<dbReference type="CDD" id="cd02209">
    <property type="entry name" value="cupin_XRE_C"/>
    <property type="match status" value="1"/>
</dbReference>
<dbReference type="Gene3D" id="1.10.260.40">
    <property type="entry name" value="lambda repressor-like DNA-binding domains"/>
    <property type="match status" value="1"/>
</dbReference>
<dbReference type="Pfam" id="PF01381">
    <property type="entry name" value="HTH_3"/>
    <property type="match status" value="1"/>
</dbReference>
<keyword evidence="1" id="KW-0238">DNA-binding</keyword>
<dbReference type="InterPro" id="IPR010982">
    <property type="entry name" value="Lambda_DNA-bd_dom_sf"/>
</dbReference>
<organism evidence="3 4">
    <name type="scientific">Clostridium aciditolerans</name>
    <dbReference type="NCBI Taxonomy" id="339861"/>
    <lineage>
        <taxon>Bacteria</taxon>
        <taxon>Bacillati</taxon>
        <taxon>Bacillota</taxon>
        <taxon>Clostridia</taxon>
        <taxon>Eubacteriales</taxon>
        <taxon>Clostridiaceae</taxon>
        <taxon>Clostridium</taxon>
    </lineage>
</organism>
<dbReference type="PANTHER" id="PTHR46797">
    <property type="entry name" value="HTH-TYPE TRANSCRIPTIONAL REGULATOR"/>
    <property type="match status" value="1"/>
</dbReference>